<dbReference type="AlphaFoldDB" id="A0A0D7CFC1"/>
<dbReference type="Pfam" id="PF13565">
    <property type="entry name" value="HTH_32"/>
    <property type="match status" value="1"/>
</dbReference>
<dbReference type="SUPFAM" id="SSF46689">
    <property type="entry name" value="Homeodomain-like"/>
    <property type="match status" value="1"/>
</dbReference>
<dbReference type="Pfam" id="PF13683">
    <property type="entry name" value="rve_3"/>
    <property type="match status" value="1"/>
</dbReference>
<organism evidence="2 3">
    <name type="scientific">Streptomyces natalensis ATCC 27448</name>
    <dbReference type="NCBI Taxonomy" id="1240678"/>
    <lineage>
        <taxon>Bacteria</taxon>
        <taxon>Bacillati</taxon>
        <taxon>Actinomycetota</taxon>
        <taxon>Actinomycetes</taxon>
        <taxon>Kitasatosporales</taxon>
        <taxon>Streptomycetaceae</taxon>
        <taxon>Streptomyces</taxon>
    </lineage>
</organism>
<dbReference type="GO" id="GO:0015074">
    <property type="term" value="P:DNA integration"/>
    <property type="evidence" value="ECO:0007669"/>
    <property type="project" value="InterPro"/>
</dbReference>
<protein>
    <submittedName>
        <fullName evidence="2">Transposase</fullName>
    </submittedName>
</protein>
<dbReference type="InterPro" id="IPR009057">
    <property type="entry name" value="Homeodomain-like_sf"/>
</dbReference>
<dbReference type="Gene3D" id="3.30.420.10">
    <property type="entry name" value="Ribonuclease H-like superfamily/Ribonuclease H"/>
    <property type="match status" value="1"/>
</dbReference>
<dbReference type="Proteomes" id="UP000032458">
    <property type="component" value="Unassembled WGS sequence"/>
</dbReference>
<dbReference type="InterPro" id="IPR012337">
    <property type="entry name" value="RNaseH-like_sf"/>
</dbReference>
<dbReference type="Gene3D" id="1.10.10.10">
    <property type="entry name" value="Winged helix-like DNA-binding domain superfamily/Winged helix DNA-binding domain"/>
    <property type="match status" value="1"/>
</dbReference>
<evidence type="ECO:0000313" key="2">
    <source>
        <dbReference type="EMBL" id="KIZ14888.1"/>
    </source>
</evidence>
<dbReference type="PATRIC" id="fig|1240678.4.peg.6632"/>
<dbReference type="PROSITE" id="PS50994">
    <property type="entry name" value="INTEGRASE"/>
    <property type="match status" value="1"/>
</dbReference>
<gene>
    <name evidence="2" type="ORF">SNA_30990</name>
</gene>
<dbReference type="NCBIfam" id="NF033577">
    <property type="entry name" value="transpos_IS481"/>
    <property type="match status" value="1"/>
</dbReference>
<dbReference type="PANTHER" id="PTHR35004:SF7">
    <property type="entry name" value="INTEGRASE PROTEIN"/>
    <property type="match status" value="1"/>
</dbReference>
<reference evidence="2 3" key="1">
    <citation type="submission" date="2014-09" db="EMBL/GenBank/DDBJ databases">
        <title>Draft genome sequence of Streptomyces natalensis ATCC 27448, producer of the antifungal pimaricin.</title>
        <authorList>
            <person name="Mendes M.V."/>
            <person name="Beites T."/>
            <person name="Pires S."/>
            <person name="Santos C.L."/>
            <person name="Moradas-Ferreira P."/>
        </authorList>
    </citation>
    <scope>NUCLEOTIDE SEQUENCE [LARGE SCALE GENOMIC DNA]</scope>
    <source>
        <strain evidence="2 3">ATCC 27448</strain>
    </source>
</reference>
<dbReference type="RefSeq" id="WP_030065777.1">
    <property type="nucleotide sequence ID" value="NZ_JRKI01000045.1"/>
</dbReference>
<feature type="domain" description="Integrase catalytic" evidence="1">
    <location>
        <begin position="141"/>
        <end position="325"/>
    </location>
</feature>
<comment type="caution">
    <text evidence="2">The sequence shown here is derived from an EMBL/GenBank/DDBJ whole genome shotgun (WGS) entry which is preliminary data.</text>
</comment>
<dbReference type="SUPFAM" id="SSF53098">
    <property type="entry name" value="Ribonuclease H-like"/>
    <property type="match status" value="1"/>
</dbReference>
<name>A0A0D7CFC1_9ACTN</name>
<sequence>MPPSPQQQQDRRAQRRLAVLRHAEEVTGNVSLTCRYYGISRNCFYKWQRRYQEEGIEGLRDRSSAPHHSPHATDADIVNKIVYLRQNYHFGPMKIRMYLQRYHDIDIACSAVYRILKRLGLNRLPASQRYKRHDRRYTRYEKQLPGNRVQIDVKFIEPIGAPAPTAQQPAPVVGTTPKVRRRAKYYQFTAIDDCTRLRVLRIYPRCDQKTAVQFLDYVLERLPFRVEVIQTDNGAEFQSAFHWHALDKGIAHTYIKPASPHLNGKVERSHRIDAEEFYRMLAGVVIDDTGKLNEKLREWEDYYNYHRPHGALGGQTPYERLKQKTQTQM</sequence>
<dbReference type="GO" id="GO:0003676">
    <property type="term" value="F:nucleic acid binding"/>
    <property type="evidence" value="ECO:0007669"/>
    <property type="project" value="InterPro"/>
</dbReference>
<evidence type="ECO:0000259" key="1">
    <source>
        <dbReference type="PROSITE" id="PS50994"/>
    </source>
</evidence>
<dbReference type="InterPro" id="IPR047656">
    <property type="entry name" value="IS481-like_transpos"/>
</dbReference>
<keyword evidence="3" id="KW-1185">Reference proteome</keyword>
<proteinExistence type="predicted"/>
<dbReference type="EMBL" id="JRKI01000045">
    <property type="protein sequence ID" value="KIZ14888.1"/>
    <property type="molecule type" value="Genomic_DNA"/>
</dbReference>
<dbReference type="InterPro" id="IPR001584">
    <property type="entry name" value="Integrase_cat-core"/>
</dbReference>
<dbReference type="InterPro" id="IPR036388">
    <property type="entry name" value="WH-like_DNA-bd_sf"/>
</dbReference>
<evidence type="ECO:0000313" key="3">
    <source>
        <dbReference type="Proteomes" id="UP000032458"/>
    </source>
</evidence>
<dbReference type="InterPro" id="IPR036397">
    <property type="entry name" value="RNaseH_sf"/>
</dbReference>
<dbReference type="PANTHER" id="PTHR35004">
    <property type="entry name" value="TRANSPOSASE RV3428C-RELATED"/>
    <property type="match status" value="1"/>
</dbReference>
<accession>A0A0D7CFC1</accession>